<dbReference type="InterPro" id="IPR017911">
    <property type="entry name" value="MacB-like_ATP-bd"/>
</dbReference>
<dbReference type="InterPro" id="IPR003439">
    <property type="entry name" value="ABC_transporter-like_ATP-bd"/>
</dbReference>
<keyword evidence="3" id="KW-0547">Nucleotide-binding</keyword>
<dbReference type="Pfam" id="PF00005">
    <property type="entry name" value="ABC_tran"/>
    <property type="match status" value="1"/>
</dbReference>
<accession>A0ABY4VEB6</accession>
<reference evidence="6" key="1">
    <citation type="submission" date="2022-02" db="EMBL/GenBank/DDBJ databases">
        <title>Coral-associated bacteria.</title>
        <authorList>
            <person name="Tang K."/>
            <person name="Wang X."/>
        </authorList>
    </citation>
    <scope>NUCLEOTIDE SEQUENCE</scope>
    <source>
        <strain evidence="6">SCSIO 43006</strain>
    </source>
</reference>
<dbReference type="SMART" id="SM00382">
    <property type="entry name" value="AAA"/>
    <property type="match status" value="1"/>
</dbReference>
<dbReference type="GO" id="GO:0005524">
    <property type="term" value="F:ATP binding"/>
    <property type="evidence" value="ECO:0007669"/>
    <property type="project" value="UniProtKB-KW"/>
</dbReference>
<evidence type="ECO:0000256" key="4">
    <source>
        <dbReference type="ARBA" id="ARBA00022840"/>
    </source>
</evidence>
<keyword evidence="4 6" id="KW-0067">ATP-binding</keyword>
<dbReference type="RefSeq" id="WP_252084987.1">
    <property type="nucleotide sequence ID" value="NZ_CP092418.1"/>
</dbReference>
<dbReference type="InterPro" id="IPR027417">
    <property type="entry name" value="P-loop_NTPase"/>
</dbReference>
<dbReference type="PANTHER" id="PTHR24220:SF689">
    <property type="entry name" value="LIPOPROTEIN-RELEASING SYSTEM ATP-BINDING PROTEIN LOLD"/>
    <property type="match status" value="1"/>
</dbReference>
<feature type="domain" description="ABC transporter" evidence="5">
    <location>
        <begin position="5"/>
        <end position="231"/>
    </location>
</feature>
<evidence type="ECO:0000256" key="3">
    <source>
        <dbReference type="ARBA" id="ARBA00022741"/>
    </source>
</evidence>
<dbReference type="InterPro" id="IPR015854">
    <property type="entry name" value="ABC_transpr_LolD-like"/>
</dbReference>
<dbReference type="InterPro" id="IPR003593">
    <property type="entry name" value="AAA+_ATPase"/>
</dbReference>
<dbReference type="Gene3D" id="3.40.50.300">
    <property type="entry name" value="P-loop containing nucleotide triphosphate hydrolases"/>
    <property type="match status" value="1"/>
</dbReference>
<evidence type="ECO:0000313" key="6">
    <source>
        <dbReference type="EMBL" id="USD22631.1"/>
    </source>
</evidence>
<dbReference type="PROSITE" id="PS00211">
    <property type="entry name" value="ABC_TRANSPORTER_1"/>
    <property type="match status" value="1"/>
</dbReference>
<evidence type="ECO:0000313" key="7">
    <source>
        <dbReference type="Proteomes" id="UP001055658"/>
    </source>
</evidence>
<dbReference type="PROSITE" id="PS50893">
    <property type="entry name" value="ABC_TRANSPORTER_2"/>
    <property type="match status" value="1"/>
</dbReference>
<dbReference type="Proteomes" id="UP001055658">
    <property type="component" value="Chromosome"/>
</dbReference>
<name>A0ABY4VEB6_9GAMM</name>
<keyword evidence="7" id="KW-1185">Reference proteome</keyword>
<comment type="similarity">
    <text evidence="1">Belongs to the ABC transporter superfamily.</text>
</comment>
<sequence>MSSSIHLKQIDHRFTLAKQQVSLFEDLNIELHSGQSYAIVGPSGVGKSSLLLLMAGLEPPVSGEVQFQKSGKPQLLKSLRQISGFIFQQFHLLPELDALNNVALPLKLKGDKRALTTAELWLDKVGLAERMYHKPQQLSGGEQQRVAIARAFVMQPQFIFADEPTGNLDEKTAQHIAQLMFDCCQQSGAGLVLVTHSMELAQQADTLLQLGQGKLTVKARNQATSRVGALC</sequence>
<gene>
    <name evidence="6" type="ORF">MJO52_05725</name>
</gene>
<evidence type="ECO:0000259" key="5">
    <source>
        <dbReference type="PROSITE" id="PS50893"/>
    </source>
</evidence>
<organism evidence="6 7">
    <name type="scientific">Microbulbifer variabilis</name>
    <dbReference type="NCBI Taxonomy" id="266805"/>
    <lineage>
        <taxon>Bacteria</taxon>
        <taxon>Pseudomonadati</taxon>
        <taxon>Pseudomonadota</taxon>
        <taxon>Gammaproteobacteria</taxon>
        <taxon>Cellvibrionales</taxon>
        <taxon>Microbulbiferaceae</taxon>
        <taxon>Microbulbifer</taxon>
    </lineage>
</organism>
<evidence type="ECO:0000256" key="2">
    <source>
        <dbReference type="ARBA" id="ARBA00022448"/>
    </source>
</evidence>
<evidence type="ECO:0000256" key="1">
    <source>
        <dbReference type="ARBA" id="ARBA00005417"/>
    </source>
</evidence>
<keyword evidence="2" id="KW-0813">Transport</keyword>
<dbReference type="CDD" id="cd03255">
    <property type="entry name" value="ABC_MJ0796_LolCDE_FtsE"/>
    <property type="match status" value="1"/>
</dbReference>
<protein>
    <submittedName>
        <fullName evidence="6">ABC transporter ATP-binding protein</fullName>
    </submittedName>
</protein>
<dbReference type="InterPro" id="IPR017871">
    <property type="entry name" value="ABC_transporter-like_CS"/>
</dbReference>
<dbReference type="SUPFAM" id="SSF52540">
    <property type="entry name" value="P-loop containing nucleoside triphosphate hydrolases"/>
    <property type="match status" value="1"/>
</dbReference>
<proteinExistence type="inferred from homology"/>
<dbReference type="EMBL" id="CP092418">
    <property type="protein sequence ID" value="USD22631.1"/>
    <property type="molecule type" value="Genomic_DNA"/>
</dbReference>
<dbReference type="PANTHER" id="PTHR24220">
    <property type="entry name" value="IMPORT ATP-BINDING PROTEIN"/>
    <property type="match status" value="1"/>
</dbReference>